<dbReference type="EMBL" id="CZCZ02000002">
    <property type="protein sequence ID" value="CAC5339773.1"/>
    <property type="molecule type" value="Genomic_DNA"/>
</dbReference>
<dbReference type="GO" id="GO:0000156">
    <property type="term" value="F:phosphorelay response regulator activity"/>
    <property type="evidence" value="ECO:0007669"/>
    <property type="project" value="InterPro"/>
</dbReference>
<organism evidence="3 4">
    <name type="scientific">Planktothrix rubescens CCAP 1459/22</name>
    <dbReference type="NCBI Taxonomy" id="329571"/>
    <lineage>
        <taxon>Bacteria</taxon>
        <taxon>Bacillati</taxon>
        <taxon>Cyanobacteriota</taxon>
        <taxon>Cyanophyceae</taxon>
        <taxon>Oscillatoriophycideae</taxon>
        <taxon>Oscillatoriales</taxon>
        <taxon>Microcoleaceae</taxon>
        <taxon>Planktothrix</taxon>
    </lineage>
</organism>
<evidence type="ECO:0000313" key="4">
    <source>
        <dbReference type="Proteomes" id="UP000196521"/>
    </source>
</evidence>
<dbReference type="InterPro" id="IPR035909">
    <property type="entry name" value="CheB_C"/>
</dbReference>
<gene>
    <name evidence="3" type="ORF">PLAN_MP30049</name>
</gene>
<dbReference type="SUPFAM" id="SSF52738">
    <property type="entry name" value="Methylesterase CheB, C-terminal domain"/>
    <property type="match status" value="1"/>
</dbReference>
<comment type="caution">
    <text evidence="3">The sequence shown here is derived from an EMBL/GenBank/DDBJ whole genome shotgun (WGS) entry which is preliminary data.</text>
</comment>
<accession>A0A6J7ZEA7</accession>
<dbReference type="GO" id="GO:0006935">
    <property type="term" value="P:chemotaxis"/>
    <property type="evidence" value="ECO:0007669"/>
    <property type="project" value="InterPro"/>
</dbReference>
<keyword evidence="4" id="KW-1185">Reference proteome</keyword>
<dbReference type="GO" id="GO:0008984">
    <property type="term" value="F:protein-glutamate methylesterase activity"/>
    <property type="evidence" value="ECO:0007669"/>
    <property type="project" value="InterPro"/>
</dbReference>
<evidence type="ECO:0000256" key="1">
    <source>
        <dbReference type="SAM" id="MobiDB-lite"/>
    </source>
</evidence>
<dbReference type="Pfam" id="PF01339">
    <property type="entry name" value="CheB_methylest"/>
    <property type="match status" value="1"/>
</dbReference>
<evidence type="ECO:0000259" key="2">
    <source>
        <dbReference type="Pfam" id="PF01339"/>
    </source>
</evidence>
<evidence type="ECO:0000313" key="3">
    <source>
        <dbReference type="EMBL" id="CAC5339773.1"/>
    </source>
</evidence>
<dbReference type="Gene3D" id="3.40.50.180">
    <property type="entry name" value="Methylesterase CheB, C-terminal domain"/>
    <property type="match status" value="1"/>
</dbReference>
<sequence>MVNVLIIGGSTSNESDTEKLAEILTTNSFFDDWAIVIVIHNLYPLVPNRQSNHQNQGIREIFGVKDNLITLENFNPGELLQNNCIYILGSSDLSHPNDSVEFEVYEENGGIFITVENVNQISLESLNDSENEQEPEEDLEENWVTDFPEINDFIHKFLEIENIKKIKLAGVILAGLGNDGAEGLLRIKQEGGKTAVQNPEDCQRPGRGNGVNREMPEAALERLNRFNEENNQNLAQHDLITLRTQGTEEIPTFVEWFSSLNFNT</sequence>
<feature type="region of interest" description="Disordered" evidence="1">
    <location>
        <begin position="192"/>
        <end position="212"/>
    </location>
</feature>
<reference evidence="3" key="1">
    <citation type="submission" date="2020-05" db="EMBL/GenBank/DDBJ databases">
        <authorList>
            <consortium name="Genoscope - CEA"/>
            <person name="William W."/>
        </authorList>
    </citation>
    <scope>NUCLEOTIDE SEQUENCE [LARGE SCALE GENOMIC DNA]</scope>
    <source>
        <strain evidence="3">PCC 7821</strain>
    </source>
</reference>
<dbReference type="AlphaFoldDB" id="A0A6J7ZEA7"/>
<proteinExistence type="predicted"/>
<feature type="domain" description="CheB-type methylesterase" evidence="2">
    <location>
        <begin position="148"/>
        <end position="220"/>
    </location>
</feature>
<dbReference type="GO" id="GO:0005737">
    <property type="term" value="C:cytoplasm"/>
    <property type="evidence" value="ECO:0007669"/>
    <property type="project" value="InterPro"/>
</dbReference>
<name>A0A6J7ZEA7_PLARU</name>
<dbReference type="RefSeq" id="WP_026798337.1">
    <property type="nucleotide sequence ID" value="NZ_CZCZ02000002.1"/>
</dbReference>
<dbReference type="InterPro" id="IPR000673">
    <property type="entry name" value="Sig_transdc_resp-reg_Me-estase"/>
</dbReference>
<protein>
    <recommendedName>
        <fullName evidence="2">CheB-type methylesterase domain-containing protein</fullName>
    </recommendedName>
</protein>
<dbReference type="Proteomes" id="UP000196521">
    <property type="component" value="Unassembled WGS sequence"/>
</dbReference>